<keyword evidence="10" id="KW-0675">Receptor</keyword>
<dbReference type="InterPro" id="IPR013210">
    <property type="entry name" value="LRR_N_plant-typ"/>
</dbReference>
<keyword evidence="8" id="KW-1133">Transmembrane helix</keyword>
<keyword evidence="14" id="KW-0418">Kinase</keyword>
<dbReference type="FunFam" id="3.80.10.10:FF:000101">
    <property type="entry name" value="LRR receptor-like serine/threonine-protein kinase ERECTA"/>
    <property type="match status" value="1"/>
</dbReference>
<keyword evidence="7" id="KW-0067">ATP-binding</keyword>
<comment type="caution">
    <text evidence="14">The sequence shown here is derived from an EMBL/GenBank/DDBJ whole genome shotgun (WGS) entry which is preliminary data.</text>
</comment>
<sequence length="241" mass="26507">MNTFFFYVIRRFALFYCVTLLELKASLNDSKNFLGDWTESVEFPCKWTGITCSQQEQKVISINLPYMQFAGTLSPTIAKLDKLQRLGLHQNKLHGIIPAEISQCSELRALYLRANNFEGGIPSTMGNLTHLRILDLSSNLLKGAIPSSLVRLRNLTHLNLSSNFLSGEIPNIGALARFGFTSFIGNSDLCGLQVNKPCQTSLGFPAVLPHVASDEEIAALATTLFSKCSIALSPDGISPFF</sequence>
<dbReference type="GO" id="GO:0016301">
    <property type="term" value="F:kinase activity"/>
    <property type="evidence" value="ECO:0007669"/>
    <property type="project" value="UniProtKB-KW"/>
</dbReference>
<evidence type="ECO:0000256" key="7">
    <source>
        <dbReference type="ARBA" id="ARBA00022840"/>
    </source>
</evidence>
<gene>
    <name evidence="14" type="ORF">SHERM_02004</name>
</gene>
<keyword evidence="5" id="KW-0677">Repeat</keyword>
<comment type="subcellular location">
    <subcellularLocation>
        <location evidence="1">Membrane</location>
        <topology evidence="1">Single-pass type I membrane protein</topology>
    </subcellularLocation>
</comment>
<evidence type="ECO:0000256" key="1">
    <source>
        <dbReference type="ARBA" id="ARBA00004479"/>
    </source>
</evidence>
<evidence type="ECO:0000256" key="10">
    <source>
        <dbReference type="ARBA" id="ARBA00023170"/>
    </source>
</evidence>
<accession>A0A9N7NDH1</accession>
<evidence type="ECO:0000256" key="2">
    <source>
        <dbReference type="ARBA" id="ARBA00022614"/>
    </source>
</evidence>
<dbReference type="Proteomes" id="UP001153555">
    <property type="component" value="Unassembled WGS sequence"/>
</dbReference>
<evidence type="ECO:0000313" key="14">
    <source>
        <dbReference type="EMBL" id="CAA0826810.1"/>
    </source>
</evidence>
<dbReference type="Pfam" id="PF00560">
    <property type="entry name" value="LRR_1"/>
    <property type="match status" value="1"/>
</dbReference>
<evidence type="ECO:0000256" key="9">
    <source>
        <dbReference type="ARBA" id="ARBA00023136"/>
    </source>
</evidence>
<organism evidence="14 15">
    <name type="scientific">Striga hermonthica</name>
    <name type="common">Purple witchweed</name>
    <name type="synonym">Buchnera hermonthica</name>
    <dbReference type="NCBI Taxonomy" id="68872"/>
    <lineage>
        <taxon>Eukaryota</taxon>
        <taxon>Viridiplantae</taxon>
        <taxon>Streptophyta</taxon>
        <taxon>Embryophyta</taxon>
        <taxon>Tracheophyta</taxon>
        <taxon>Spermatophyta</taxon>
        <taxon>Magnoliopsida</taxon>
        <taxon>eudicotyledons</taxon>
        <taxon>Gunneridae</taxon>
        <taxon>Pentapetalae</taxon>
        <taxon>asterids</taxon>
        <taxon>lamiids</taxon>
        <taxon>Lamiales</taxon>
        <taxon>Orobanchaceae</taxon>
        <taxon>Buchnereae</taxon>
        <taxon>Striga</taxon>
    </lineage>
</organism>
<keyword evidence="6" id="KW-0547">Nucleotide-binding</keyword>
<dbReference type="Pfam" id="PF08263">
    <property type="entry name" value="LRRNT_2"/>
    <property type="match status" value="1"/>
</dbReference>
<keyword evidence="14" id="KW-0808">Transferase</keyword>
<dbReference type="InterPro" id="IPR001611">
    <property type="entry name" value="Leu-rich_rpt"/>
</dbReference>
<evidence type="ECO:0000256" key="12">
    <source>
        <dbReference type="SAM" id="SignalP"/>
    </source>
</evidence>
<name>A0A9N7NDH1_STRHE</name>
<evidence type="ECO:0000256" key="5">
    <source>
        <dbReference type="ARBA" id="ARBA00022737"/>
    </source>
</evidence>
<feature type="signal peptide" evidence="12">
    <location>
        <begin position="1"/>
        <end position="20"/>
    </location>
</feature>
<evidence type="ECO:0000313" key="15">
    <source>
        <dbReference type="Proteomes" id="UP001153555"/>
    </source>
</evidence>
<feature type="chain" id="PRO_5040257639" evidence="12">
    <location>
        <begin position="21"/>
        <end position="241"/>
    </location>
</feature>
<keyword evidence="15" id="KW-1185">Reference proteome</keyword>
<keyword evidence="11" id="KW-0325">Glycoprotein</keyword>
<evidence type="ECO:0000256" key="3">
    <source>
        <dbReference type="ARBA" id="ARBA00022692"/>
    </source>
</evidence>
<dbReference type="SUPFAM" id="SSF52058">
    <property type="entry name" value="L domain-like"/>
    <property type="match status" value="1"/>
</dbReference>
<evidence type="ECO:0000259" key="13">
    <source>
        <dbReference type="Pfam" id="PF08263"/>
    </source>
</evidence>
<proteinExistence type="predicted"/>
<dbReference type="Gene3D" id="3.80.10.10">
    <property type="entry name" value="Ribonuclease Inhibitor"/>
    <property type="match status" value="1"/>
</dbReference>
<dbReference type="AlphaFoldDB" id="A0A9N7NDH1"/>
<keyword evidence="3" id="KW-0812">Transmembrane</keyword>
<dbReference type="Pfam" id="PF13855">
    <property type="entry name" value="LRR_8"/>
    <property type="match status" value="1"/>
</dbReference>
<dbReference type="PANTHER" id="PTHR47988">
    <property type="entry name" value="SOMATIC EMBRYOGENESIS RECEPTOR KINASE 1"/>
    <property type="match status" value="1"/>
</dbReference>
<dbReference type="EMBL" id="CACSLK010027624">
    <property type="protein sequence ID" value="CAA0826810.1"/>
    <property type="molecule type" value="Genomic_DNA"/>
</dbReference>
<dbReference type="PROSITE" id="PS51450">
    <property type="entry name" value="LRR"/>
    <property type="match status" value="1"/>
</dbReference>
<evidence type="ECO:0000256" key="4">
    <source>
        <dbReference type="ARBA" id="ARBA00022729"/>
    </source>
</evidence>
<feature type="domain" description="Leucine-rich repeat-containing N-terminal plant-type" evidence="13">
    <location>
        <begin position="19"/>
        <end position="53"/>
    </location>
</feature>
<keyword evidence="2" id="KW-0433">Leucine-rich repeat</keyword>
<dbReference type="InterPro" id="IPR032675">
    <property type="entry name" value="LRR_dom_sf"/>
</dbReference>
<dbReference type="OrthoDB" id="4062651at2759"/>
<keyword evidence="4 12" id="KW-0732">Signal</keyword>
<evidence type="ECO:0000256" key="8">
    <source>
        <dbReference type="ARBA" id="ARBA00022989"/>
    </source>
</evidence>
<dbReference type="GO" id="GO:0016020">
    <property type="term" value="C:membrane"/>
    <property type="evidence" value="ECO:0007669"/>
    <property type="project" value="UniProtKB-SubCell"/>
</dbReference>
<evidence type="ECO:0000256" key="11">
    <source>
        <dbReference type="ARBA" id="ARBA00023180"/>
    </source>
</evidence>
<dbReference type="GO" id="GO:0005524">
    <property type="term" value="F:ATP binding"/>
    <property type="evidence" value="ECO:0007669"/>
    <property type="project" value="UniProtKB-KW"/>
</dbReference>
<protein>
    <submittedName>
        <fullName evidence="14">Leucine-rich repeat protein kinase family protein</fullName>
    </submittedName>
</protein>
<keyword evidence="9" id="KW-0472">Membrane</keyword>
<evidence type="ECO:0000256" key="6">
    <source>
        <dbReference type="ARBA" id="ARBA00022741"/>
    </source>
</evidence>
<reference evidence="14" key="1">
    <citation type="submission" date="2019-12" db="EMBL/GenBank/DDBJ databases">
        <authorList>
            <person name="Scholes J."/>
        </authorList>
    </citation>
    <scope>NUCLEOTIDE SEQUENCE</scope>
</reference>